<comment type="caution">
    <text evidence="2">The sequence shown here is derived from an EMBL/GenBank/DDBJ whole genome shotgun (WGS) entry which is preliminary data.</text>
</comment>
<feature type="compositionally biased region" description="Polar residues" evidence="1">
    <location>
        <begin position="1"/>
        <end position="18"/>
    </location>
</feature>
<keyword evidence="3" id="KW-1185">Reference proteome</keyword>
<protein>
    <recommendedName>
        <fullName evidence="4">Pre-C2HC domain-containing protein</fullName>
    </recommendedName>
</protein>
<dbReference type="Proteomes" id="UP000475862">
    <property type="component" value="Unassembled WGS sequence"/>
</dbReference>
<feature type="region of interest" description="Disordered" evidence="1">
    <location>
        <begin position="1"/>
        <end position="40"/>
    </location>
</feature>
<dbReference type="OrthoDB" id="6618564at2759"/>
<name>A0A6G0TZZ5_APHGL</name>
<organism evidence="2 3">
    <name type="scientific">Aphis glycines</name>
    <name type="common">Soybean aphid</name>
    <dbReference type="NCBI Taxonomy" id="307491"/>
    <lineage>
        <taxon>Eukaryota</taxon>
        <taxon>Metazoa</taxon>
        <taxon>Ecdysozoa</taxon>
        <taxon>Arthropoda</taxon>
        <taxon>Hexapoda</taxon>
        <taxon>Insecta</taxon>
        <taxon>Pterygota</taxon>
        <taxon>Neoptera</taxon>
        <taxon>Paraneoptera</taxon>
        <taxon>Hemiptera</taxon>
        <taxon>Sternorrhyncha</taxon>
        <taxon>Aphidomorpha</taxon>
        <taxon>Aphidoidea</taxon>
        <taxon>Aphididae</taxon>
        <taxon>Aphidini</taxon>
        <taxon>Aphis</taxon>
        <taxon>Aphis</taxon>
    </lineage>
</organism>
<gene>
    <name evidence="2" type="ORF">AGLY_003276</name>
</gene>
<evidence type="ECO:0008006" key="4">
    <source>
        <dbReference type="Google" id="ProtNLM"/>
    </source>
</evidence>
<evidence type="ECO:0000256" key="1">
    <source>
        <dbReference type="SAM" id="MobiDB-lite"/>
    </source>
</evidence>
<evidence type="ECO:0000313" key="3">
    <source>
        <dbReference type="Proteomes" id="UP000475862"/>
    </source>
</evidence>
<accession>A0A6G0TZZ5</accession>
<evidence type="ECO:0000313" key="2">
    <source>
        <dbReference type="EMBL" id="KAE9542415.1"/>
    </source>
</evidence>
<reference evidence="2 3" key="1">
    <citation type="submission" date="2019-08" db="EMBL/GenBank/DDBJ databases">
        <title>The genome of the soybean aphid Biotype 1, its phylome, world population structure and adaptation to the North American continent.</title>
        <authorList>
            <person name="Giordano R."/>
            <person name="Donthu R.K."/>
            <person name="Hernandez A.G."/>
            <person name="Wright C.L."/>
            <person name="Zimin A.V."/>
        </authorList>
    </citation>
    <scope>NUCLEOTIDE SEQUENCE [LARGE SCALE GENOMIC DNA]</scope>
    <source>
        <tissue evidence="2">Whole aphids</tissue>
    </source>
</reference>
<dbReference type="AlphaFoldDB" id="A0A6G0TZZ5"/>
<proteinExistence type="predicted"/>
<feature type="compositionally biased region" description="Polar residues" evidence="1">
    <location>
        <begin position="28"/>
        <end position="40"/>
    </location>
</feature>
<sequence length="275" mass="31079">MNSNNNGSSPQDRNQSSRYFKKKKKNTRTSSAALTPPYTSKNRFAPLLTLQGNDNTDGTADEVSTQESRVRTKIPPIYVYNISDYENFHISLADITFDEFSIVNTMFALKLNMNSIDDYRTARKLFDDSGIEYQTYQFPENKQLSVIIRNLPVNISEACIYNELVKLKFEVASVTSLQNKFKTPIPIVAVLLSKSSTVIYSLNRLLHCVVAVEPRQPSKGIPQCTNCQRFSHNKKCCHLPPRCVKCAGNHHYSSYPKEIESPPKCVNSLSDHPAS</sequence>
<dbReference type="EMBL" id="VYZN01000010">
    <property type="protein sequence ID" value="KAE9542415.1"/>
    <property type="molecule type" value="Genomic_DNA"/>
</dbReference>